<feature type="transmembrane region" description="Helical" evidence="9">
    <location>
        <begin position="270"/>
        <end position="290"/>
    </location>
</feature>
<dbReference type="InterPro" id="IPR013216">
    <property type="entry name" value="Methyltransf_11"/>
</dbReference>
<feature type="transmembrane region" description="Helical" evidence="9">
    <location>
        <begin position="533"/>
        <end position="551"/>
    </location>
</feature>
<keyword evidence="6 9" id="KW-0472">Membrane</keyword>
<dbReference type="Proteomes" id="UP000649617">
    <property type="component" value="Unassembled WGS sequence"/>
</dbReference>
<feature type="compositionally biased region" description="Basic and acidic residues" evidence="8">
    <location>
        <begin position="146"/>
        <end position="160"/>
    </location>
</feature>
<dbReference type="Pfam" id="PF00860">
    <property type="entry name" value="Xan_ur_permease"/>
    <property type="match status" value="1"/>
</dbReference>
<evidence type="ECO:0000256" key="5">
    <source>
        <dbReference type="ARBA" id="ARBA00022989"/>
    </source>
</evidence>
<keyword evidence="4 9" id="KW-0812">Transmembrane</keyword>
<gene>
    <name evidence="11" type="ORF">SPIL2461_LOCUS3636</name>
</gene>
<dbReference type="InterPro" id="IPR045018">
    <property type="entry name" value="Azg-like"/>
</dbReference>
<comment type="caution">
    <text evidence="11">The sequence shown here is derived from an EMBL/GenBank/DDBJ whole genome shotgun (WGS) entry which is preliminary data.</text>
</comment>
<dbReference type="Pfam" id="PF01066">
    <property type="entry name" value="CDP-OH_P_transf"/>
    <property type="match status" value="1"/>
</dbReference>
<proteinExistence type="inferred from homology"/>
<feature type="transmembrane region" description="Helical" evidence="9">
    <location>
        <begin position="319"/>
        <end position="340"/>
    </location>
</feature>
<dbReference type="InterPro" id="IPR000462">
    <property type="entry name" value="CDP-OH_P_trans"/>
</dbReference>
<feature type="transmembrane region" description="Helical" evidence="9">
    <location>
        <begin position="464"/>
        <end position="487"/>
    </location>
</feature>
<evidence type="ECO:0000313" key="12">
    <source>
        <dbReference type="Proteomes" id="UP000649617"/>
    </source>
</evidence>
<evidence type="ECO:0000256" key="6">
    <source>
        <dbReference type="ARBA" id="ARBA00023136"/>
    </source>
</evidence>
<dbReference type="InterPro" id="IPR029063">
    <property type="entry name" value="SAM-dependent_MTases_sf"/>
</dbReference>
<evidence type="ECO:0000256" key="4">
    <source>
        <dbReference type="ARBA" id="ARBA00022692"/>
    </source>
</evidence>
<protein>
    <recommendedName>
        <fullName evidence="10">Methyltransferase type 11 domain-containing protein</fullName>
    </recommendedName>
</protein>
<dbReference type="Pfam" id="PF08241">
    <property type="entry name" value="Methyltransf_11"/>
    <property type="match status" value="1"/>
</dbReference>
<feature type="region of interest" description="Disordered" evidence="8">
    <location>
        <begin position="1"/>
        <end position="31"/>
    </location>
</feature>
<comment type="similarity">
    <text evidence="2">Belongs to the nucleobase:cation symporter-2 (NCS2) (TC 2.A.40) family. Azg-like subfamily.</text>
</comment>
<feature type="transmembrane region" description="Helical" evidence="9">
    <location>
        <begin position="499"/>
        <end position="521"/>
    </location>
</feature>
<comment type="subcellular location">
    <subcellularLocation>
        <location evidence="1">Endomembrane system</location>
        <topology evidence="1">Multi-pass membrane protein</topology>
    </subcellularLocation>
</comment>
<feature type="transmembrane region" description="Helical" evidence="9">
    <location>
        <begin position="583"/>
        <end position="603"/>
    </location>
</feature>
<feature type="coiled-coil region" evidence="7">
    <location>
        <begin position="786"/>
        <end position="827"/>
    </location>
</feature>
<evidence type="ECO:0000256" key="7">
    <source>
        <dbReference type="SAM" id="Coils"/>
    </source>
</evidence>
<evidence type="ECO:0000313" key="11">
    <source>
        <dbReference type="EMBL" id="CAE7232806.1"/>
    </source>
</evidence>
<feature type="region of interest" description="Disordered" evidence="8">
    <location>
        <begin position="145"/>
        <end position="181"/>
    </location>
</feature>
<keyword evidence="7" id="KW-0175">Coiled coil</keyword>
<dbReference type="InterPro" id="IPR006043">
    <property type="entry name" value="NCS2"/>
</dbReference>
<evidence type="ECO:0000256" key="9">
    <source>
        <dbReference type="SAM" id="Phobius"/>
    </source>
</evidence>
<evidence type="ECO:0000256" key="1">
    <source>
        <dbReference type="ARBA" id="ARBA00004127"/>
    </source>
</evidence>
<dbReference type="EMBL" id="CAJNIZ010004448">
    <property type="protein sequence ID" value="CAE7232806.1"/>
    <property type="molecule type" value="Genomic_DNA"/>
</dbReference>
<keyword evidence="5 9" id="KW-1133">Transmembrane helix</keyword>
<dbReference type="OrthoDB" id="3647at2759"/>
<feature type="coiled-coil region" evidence="7">
    <location>
        <begin position="50"/>
        <end position="144"/>
    </location>
</feature>
<evidence type="ECO:0000256" key="3">
    <source>
        <dbReference type="ARBA" id="ARBA00022448"/>
    </source>
</evidence>
<dbReference type="GO" id="GO:0005345">
    <property type="term" value="F:purine nucleobase transmembrane transporter activity"/>
    <property type="evidence" value="ECO:0007669"/>
    <property type="project" value="TreeGrafter"/>
</dbReference>
<feature type="domain" description="Methyltransferase type 11" evidence="10">
    <location>
        <begin position="916"/>
        <end position="1011"/>
    </location>
</feature>
<evidence type="ECO:0000259" key="10">
    <source>
        <dbReference type="Pfam" id="PF08241"/>
    </source>
</evidence>
<keyword evidence="3" id="KW-0813">Transport</keyword>
<feature type="compositionally biased region" description="Basic and acidic residues" evidence="8">
    <location>
        <begin position="167"/>
        <end position="181"/>
    </location>
</feature>
<dbReference type="CDD" id="cd02440">
    <property type="entry name" value="AdoMet_MTases"/>
    <property type="match status" value="1"/>
</dbReference>
<reference evidence="11" key="1">
    <citation type="submission" date="2021-02" db="EMBL/GenBank/DDBJ databases">
        <authorList>
            <person name="Dougan E. K."/>
            <person name="Rhodes N."/>
            <person name="Thang M."/>
            <person name="Chan C."/>
        </authorList>
    </citation>
    <scope>NUCLEOTIDE SEQUENCE</scope>
</reference>
<dbReference type="GO" id="GO:0012505">
    <property type="term" value="C:endomembrane system"/>
    <property type="evidence" value="ECO:0007669"/>
    <property type="project" value="UniProtKB-SubCell"/>
</dbReference>
<name>A0A812KYM1_SYMPI</name>
<dbReference type="SUPFAM" id="SSF53335">
    <property type="entry name" value="S-adenosyl-L-methionine-dependent methyltransferases"/>
    <property type="match status" value="1"/>
</dbReference>
<evidence type="ECO:0000256" key="8">
    <source>
        <dbReference type="SAM" id="MobiDB-lite"/>
    </source>
</evidence>
<dbReference type="PANTHER" id="PTHR43337">
    <property type="entry name" value="XANTHINE/URACIL PERMEASE C887.17-RELATED"/>
    <property type="match status" value="1"/>
</dbReference>
<dbReference type="Gene3D" id="3.40.50.150">
    <property type="entry name" value="Vaccinia Virus protein VP39"/>
    <property type="match status" value="1"/>
</dbReference>
<feature type="transmembrane region" description="Helical" evidence="9">
    <location>
        <begin position="352"/>
        <end position="375"/>
    </location>
</feature>
<accession>A0A812KYM1</accession>
<keyword evidence="12" id="KW-1185">Reference proteome</keyword>
<feature type="transmembrane region" description="Helical" evidence="9">
    <location>
        <begin position="609"/>
        <end position="630"/>
    </location>
</feature>
<dbReference type="GO" id="GO:0008757">
    <property type="term" value="F:S-adenosylmethionine-dependent methyltransferase activity"/>
    <property type="evidence" value="ECO:0007669"/>
    <property type="project" value="InterPro"/>
</dbReference>
<organism evidence="11 12">
    <name type="scientific">Symbiodinium pilosum</name>
    <name type="common">Dinoflagellate</name>
    <dbReference type="NCBI Taxonomy" id="2952"/>
    <lineage>
        <taxon>Eukaryota</taxon>
        <taxon>Sar</taxon>
        <taxon>Alveolata</taxon>
        <taxon>Dinophyceae</taxon>
        <taxon>Suessiales</taxon>
        <taxon>Symbiodiniaceae</taxon>
        <taxon>Symbiodinium</taxon>
    </lineage>
</organism>
<sequence length="1395" mass="150312">MLAEKQPKRRTKTELPPLSPPPAPAVITTSAQVQTASWESLVKEALAPEQAKYQAQIQALQTEMKALETRLNETVAHLEAERKAHAQTRSHWDEERASLAERHKSLDDQKKSMESQRLQWTQEREALEASLALLKAELRSAATEAESDRFSWEETEKDLRAQLARQQSREEVEAGSRSPHHGETLDDFFVFIQTSAMVNQASSPLLATTPLHDNPAWVDEIDRYFSVSRRGSTLATEFRAGTTAFLATANNFVVNAHIMSHAGLDPERQLVSGAFAAGVTCIVAGLLSNLPLGMVPSVGPNVYIAYSLVGPHLFEVHEALGISAACGLVLAMLSLTPMLRMILGLMPLSIKYGLLVGTGLLTAFIGLKSIGVIVADKGQDIVALGDLHSLPCLISMVSLIFTASLLYNAVTGSVLIGMLTATLAAWYMLDDWPTRFVSVQGLHFFELSFGVLGTQTAWAEVASLLLMLLFSLSGAIIGSAKMAGLLAEDGSVRGSTAVFVSSGLGTILSAFLGTAPIFVSMSAAAGIRDGGRTGLVSIVIGLYSLLTAFILSPVASAVPECAVSPVLVLVGVSMTGEAREIQWWNMLDALPAFLCAIFQPFTYSVSNGIYAGCGMSIILFFSTGTFLSYCPTLRMHAAASKVGILGEPKLHLERQRSESSALEDTETGVVADQVAIESPLVKAMHRYCDGGPFGLEEDMDDDSDIRTKLIHLGISSKYEALHFIEQASKFVGLDPAKMMAVVSERLEAGRNVESHYMGGIPGFETAQTNQELMHQHALTRTHSEHLSPAEDDVKSLQKQMASLREEHAAVAKERDDLLQRLEDEQAEMTRMLPNLLVPSQPGPSAMAAGLRRLVRIPVGSLKSRLAPVSTSAFAELEHRNWQKAVRAYDKGWGALTRQCIPDLLAGVGCQKSCRLVDVATGPGFVAEEAAKAGADVVAVDFAQNMLELARERLSHSLGSDVVQCVEADAAAMPFESESFDAVACSFGVLHLPEPEAFFAEALRILRPGGRLGFTVWSPTPSTEALALVHAAVQDHGNPNVPLPEAPPFFRFADATDTAQTLAAAGFGQVVSKEISMCWEVQDARETFVAFRDGTGRTAALLAGQTSEQLQAIEVAVTKGTEAKRGGPDQPCRLQMPCILTLVVEKRAYSSCQKLPQSLRAVIKEWRTVPNALTALRLVAVPGILGTWPLAQLPPKYTIAKDGVPGTVQVPGTSYCGSGSFWHRCHNRRFPVTAVHRALFECWIQLEVAMSSDARIGLTDFSPDGGSSKPPWELYSILWRTDKLLVSSTLVLLVEHAASPIVSVPAVAILARELGVSTMREWTQTYRPEAAGSLSVAWHGKAKAAAQLLALQGLLAGIALSDYETKNKTDAQAWGPVLYKGLTLGSGLQYAAALRV</sequence>
<dbReference type="GO" id="GO:0005886">
    <property type="term" value="C:plasma membrane"/>
    <property type="evidence" value="ECO:0007669"/>
    <property type="project" value="TreeGrafter"/>
</dbReference>
<dbReference type="PANTHER" id="PTHR43337:SF1">
    <property type="entry name" value="XANTHINE_URACIL PERMEASE C887.17-RELATED"/>
    <property type="match status" value="1"/>
</dbReference>
<evidence type="ECO:0000256" key="2">
    <source>
        <dbReference type="ARBA" id="ARBA00005697"/>
    </source>
</evidence>